<dbReference type="RefSeq" id="WP_158764772.1">
    <property type="nucleotide sequence ID" value="NZ_CP047045.1"/>
</dbReference>
<dbReference type="EMBL" id="CP047045">
    <property type="protein sequence ID" value="QGZ93780.1"/>
    <property type="molecule type" value="Genomic_DNA"/>
</dbReference>
<accession>A0A6I6MGK3</accession>
<dbReference type="Proteomes" id="UP000431269">
    <property type="component" value="Chromosome"/>
</dbReference>
<proteinExistence type="predicted"/>
<sequence>MSGSEKPRVFPASDEVPHDIGEHPFWQESVFFTWGDHERGVYGYHRIGQEPNANDGKGYVTSWNGIATREGSRYCRYLLAPMRAQDRHAKGFLATDAFKMDYEDGKTRWRIEDADCSLDLHATDFTPRFDLYKDGGTVVNDYAQGHIEVAGPVRGTVRLGKEHFDIDGLVYRDHSWGKRIRGTLLSHRWIAGTIGPELTFNATSWHGIDGSLLTYGIVCRNGEITYAREVDILVHMEIDAYTHRGGMLRMVLEDGDVIELHPKIVDGFLTEHHQSAVIDAMCEVTWNGRKGFCDLEITTNPRGGERPVSALVRATKTQGLSKRDWTL</sequence>
<evidence type="ECO:0008006" key="5">
    <source>
        <dbReference type="Google" id="ProtNLM"/>
    </source>
</evidence>
<evidence type="ECO:0000259" key="2">
    <source>
        <dbReference type="Pfam" id="PF23213"/>
    </source>
</evidence>
<feature type="domain" description="DUF7064" evidence="1">
    <location>
        <begin position="183"/>
        <end position="301"/>
    </location>
</feature>
<reference evidence="4" key="1">
    <citation type="submission" date="2019-12" db="EMBL/GenBank/DDBJ databases">
        <title>Complete genome of Terracaulis silvestris 0127_4.</title>
        <authorList>
            <person name="Vieira S."/>
            <person name="Riedel T."/>
            <person name="Sproer C."/>
            <person name="Pascual J."/>
            <person name="Boedeker C."/>
            <person name="Overmann J."/>
        </authorList>
    </citation>
    <scope>NUCLEOTIDE SEQUENCE [LARGE SCALE GENOMIC DNA]</scope>
    <source>
        <strain evidence="4">0127_4</strain>
    </source>
</reference>
<evidence type="ECO:0000313" key="4">
    <source>
        <dbReference type="Proteomes" id="UP000431269"/>
    </source>
</evidence>
<evidence type="ECO:0000313" key="3">
    <source>
        <dbReference type="EMBL" id="QGZ93780.1"/>
    </source>
</evidence>
<dbReference type="KEGG" id="tsv:DSM104635_00593"/>
<dbReference type="SUPFAM" id="SSF159245">
    <property type="entry name" value="AttH-like"/>
    <property type="match status" value="1"/>
</dbReference>
<dbReference type="InterPro" id="IPR055493">
    <property type="entry name" value="DUF7065"/>
</dbReference>
<dbReference type="InterPro" id="IPR055492">
    <property type="entry name" value="DUF7064"/>
</dbReference>
<evidence type="ECO:0000259" key="1">
    <source>
        <dbReference type="Pfam" id="PF23212"/>
    </source>
</evidence>
<name>A0A6I6MGK3_9CAUL</name>
<gene>
    <name evidence="3" type="ORF">DSM104635_00593</name>
</gene>
<organism evidence="3 4">
    <name type="scientific">Terricaulis silvestris</name>
    <dbReference type="NCBI Taxonomy" id="2686094"/>
    <lineage>
        <taxon>Bacteria</taxon>
        <taxon>Pseudomonadati</taxon>
        <taxon>Pseudomonadota</taxon>
        <taxon>Alphaproteobacteria</taxon>
        <taxon>Caulobacterales</taxon>
        <taxon>Caulobacteraceae</taxon>
        <taxon>Terricaulis</taxon>
    </lineage>
</organism>
<dbReference type="Pfam" id="PF23212">
    <property type="entry name" value="DUF7064"/>
    <property type="match status" value="1"/>
</dbReference>
<protein>
    <recommendedName>
        <fullName evidence="5">Secreted hydrolase</fullName>
    </recommendedName>
</protein>
<keyword evidence="4" id="KW-1185">Reference proteome</keyword>
<feature type="domain" description="DUF7065" evidence="2">
    <location>
        <begin position="6"/>
        <end position="179"/>
    </location>
</feature>
<dbReference type="Pfam" id="PF23213">
    <property type="entry name" value="DUF7065"/>
    <property type="match status" value="1"/>
</dbReference>
<dbReference type="AlphaFoldDB" id="A0A6I6MGK3"/>